<evidence type="ECO:0000313" key="3">
    <source>
        <dbReference type="EMBL" id="CAK9032931.1"/>
    </source>
</evidence>
<proteinExistence type="predicted"/>
<comment type="caution">
    <text evidence="2">The sequence shown here is derived from an EMBL/GenBank/DDBJ whole genome shotgun (WGS) entry which is preliminary data.</text>
</comment>
<gene>
    <name evidence="2" type="ORF">CCMP2556_LOCUS18606</name>
    <name evidence="3" type="ORF">CCMP2556_LOCUS18859</name>
</gene>
<dbReference type="EMBL" id="CAXAMN010010635">
    <property type="protein sequence ID" value="CAK9032244.1"/>
    <property type="molecule type" value="Genomic_DNA"/>
</dbReference>
<feature type="chain" id="PRO_5045029259" evidence="1">
    <location>
        <begin position="16"/>
        <end position="148"/>
    </location>
</feature>
<protein>
    <submittedName>
        <fullName evidence="2">Uncharacterized protein</fullName>
    </submittedName>
</protein>
<evidence type="ECO:0000313" key="4">
    <source>
        <dbReference type="Proteomes" id="UP001642484"/>
    </source>
</evidence>
<dbReference type="Proteomes" id="UP001642484">
    <property type="component" value="Unassembled WGS sequence"/>
</dbReference>
<dbReference type="EMBL" id="CAXAMN010010868">
    <property type="protein sequence ID" value="CAK9032931.1"/>
    <property type="molecule type" value="Genomic_DNA"/>
</dbReference>
<sequence length="148" mass="16621">MKFLSIALALSLVVADEELEKRHAILSFFPARGPQTPQDVGCAQDLSRSYFDEYNQSSLDACKTFCIYNVNCTGIEYAVPSVAEVGGRCRVWKKPQGLEVTVDLIGFSCWKYNHTISAGHYCSRWVRVGTCQRLHGDCYKCLQESPLN</sequence>
<accession>A0ABP0L1Z7</accession>
<keyword evidence="4" id="KW-1185">Reference proteome</keyword>
<keyword evidence="1" id="KW-0732">Signal</keyword>
<evidence type="ECO:0000313" key="2">
    <source>
        <dbReference type="EMBL" id="CAK9032244.1"/>
    </source>
</evidence>
<organism evidence="2 4">
    <name type="scientific">Durusdinium trenchii</name>
    <dbReference type="NCBI Taxonomy" id="1381693"/>
    <lineage>
        <taxon>Eukaryota</taxon>
        <taxon>Sar</taxon>
        <taxon>Alveolata</taxon>
        <taxon>Dinophyceae</taxon>
        <taxon>Suessiales</taxon>
        <taxon>Symbiodiniaceae</taxon>
        <taxon>Durusdinium</taxon>
    </lineage>
</organism>
<name>A0ABP0L1Z7_9DINO</name>
<reference evidence="2 4" key="1">
    <citation type="submission" date="2024-02" db="EMBL/GenBank/DDBJ databases">
        <authorList>
            <person name="Chen Y."/>
            <person name="Shah S."/>
            <person name="Dougan E. K."/>
            <person name="Thang M."/>
            <person name="Chan C."/>
        </authorList>
    </citation>
    <scope>NUCLEOTIDE SEQUENCE [LARGE SCALE GENOMIC DNA]</scope>
</reference>
<feature type="signal peptide" evidence="1">
    <location>
        <begin position="1"/>
        <end position="15"/>
    </location>
</feature>
<evidence type="ECO:0000256" key="1">
    <source>
        <dbReference type="SAM" id="SignalP"/>
    </source>
</evidence>